<comment type="caution">
    <text evidence="1">The sequence shown here is derived from an EMBL/GenBank/DDBJ whole genome shotgun (WGS) entry which is preliminary data.</text>
</comment>
<accession>A0ABU2H9J6</accession>
<dbReference type="RefSeq" id="WP_310913076.1">
    <property type="nucleotide sequence ID" value="NZ_JAVLVT010000006.1"/>
</dbReference>
<evidence type="ECO:0000313" key="1">
    <source>
        <dbReference type="EMBL" id="MDS1271524.1"/>
    </source>
</evidence>
<dbReference type="Proteomes" id="UP001250214">
    <property type="component" value="Unassembled WGS sequence"/>
</dbReference>
<dbReference type="InterPro" id="IPR042099">
    <property type="entry name" value="ANL_N_sf"/>
</dbReference>
<proteinExistence type="predicted"/>
<gene>
    <name evidence="1" type="ORF">RIF23_14590</name>
</gene>
<evidence type="ECO:0008006" key="3">
    <source>
        <dbReference type="Google" id="ProtNLM"/>
    </source>
</evidence>
<reference evidence="2" key="1">
    <citation type="submission" date="2023-07" db="EMBL/GenBank/DDBJ databases">
        <title>Novel species in the genus Lipingzhangella isolated from Sambhar Salt Lake.</title>
        <authorList>
            <person name="Jiya N."/>
            <person name="Kajale S."/>
            <person name="Sharma A."/>
        </authorList>
    </citation>
    <scope>NUCLEOTIDE SEQUENCE [LARGE SCALE GENOMIC DNA]</scope>
    <source>
        <strain evidence="2">LS1_29</strain>
    </source>
</reference>
<protein>
    <recommendedName>
        <fullName evidence="3">Phenylacetate-CoA ligase</fullName>
    </recommendedName>
</protein>
<sequence>MSIGTAGADHVLAEARRWLGPANDPDDLQDFADLTPWTFTRMQDAARTRARSNGGLVVASGGTTGAPKLTVMAPNLGVPRLLPHWRPLGAGDVLLNLFSPGRMWGAQYFYNALSGYCQSTVAPIGSLAPKDVAEWAPTLAGLGVNAIAGAPNAVARFAEAVSANGVDLDVRTIIWAGEPMTPARSTVIHEAFPEAGLWGNYGSIETFVIGVNRPGCRTDVFHLLPDQLLEPEDEGALLSRVGEGWPAPAVRFRLGDRVEPMTCPCADGHAFRVVGRVDDQFKLCGVMLRAGDILERAVTIPGVREAQLLLYCDPADPAAVTSLQLHYTEAEREAHGVRSELVRRTDGLDILDLSVPDTVSVKRVAVLERSPRTDKVLPVLWRDALDPPNHGGHS</sequence>
<name>A0ABU2H9J6_9ACTN</name>
<keyword evidence="2" id="KW-1185">Reference proteome</keyword>
<evidence type="ECO:0000313" key="2">
    <source>
        <dbReference type="Proteomes" id="UP001250214"/>
    </source>
</evidence>
<organism evidence="1 2">
    <name type="scientific">Lipingzhangella rawalii</name>
    <dbReference type="NCBI Taxonomy" id="2055835"/>
    <lineage>
        <taxon>Bacteria</taxon>
        <taxon>Bacillati</taxon>
        <taxon>Actinomycetota</taxon>
        <taxon>Actinomycetes</taxon>
        <taxon>Streptosporangiales</taxon>
        <taxon>Nocardiopsidaceae</taxon>
        <taxon>Lipingzhangella</taxon>
    </lineage>
</organism>
<dbReference type="Gene3D" id="3.40.50.12780">
    <property type="entry name" value="N-terminal domain of ligase-like"/>
    <property type="match status" value="1"/>
</dbReference>
<dbReference type="EMBL" id="JAVLVT010000006">
    <property type="protein sequence ID" value="MDS1271524.1"/>
    <property type="molecule type" value="Genomic_DNA"/>
</dbReference>
<dbReference type="SUPFAM" id="SSF56801">
    <property type="entry name" value="Acetyl-CoA synthetase-like"/>
    <property type="match status" value="1"/>
</dbReference>